<gene>
    <name evidence="1" type="ORF">HNQ64_003824</name>
</gene>
<dbReference type="AlphaFoldDB" id="A0A7W7YNS0"/>
<evidence type="ECO:0000313" key="1">
    <source>
        <dbReference type="EMBL" id="MBB5039549.1"/>
    </source>
</evidence>
<reference evidence="1 2" key="1">
    <citation type="submission" date="2020-08" db="EMBL/GenBank/DDBJ databases">
        <title>Genomic Encyclopedia of Type Strains, Phase IV (KMG-IV): sequencing the most valuable type-strain genomes for metagenomic binning, comparative biology and taxonomic classification.</title>
        <authorList>
            <person name="Goeker M."/>
        </authorList>
    </citation>
    <scope>NUCLEOTIDE SEQUENCE [LARGE SCALE GENOMIC DNA]</scope>
    <source>
        <strain evidence="1 2">DSM 12251</strain>
    </source>
</reference>
<comment type="caution">
    <text evidence="1">The sequence shown here is derived from an EMBL/GenBank/DDBJ whole genome shotgun (WGS) entry which is preliminary data.</text>
</comment>
<accession>A0A7W7YNS0</accession>
<evidence type="ECO:0000313" key="2">
    <source>
        <dbReference type="Proteomes" id="UP000534294"/>
    </source>
</evidence>
<proteinExistence type="predicted"/>
<dbReference type="RefSeq" id="WP_184211436.1">
    <property type="nucleotide sequence ID" value="NZ_JACHIF010000009.1"/>
</dbReference>
<dbReference type="Proteomes" id="UP000534294">
    <property type="component" value="Unassembled WGS sequence"/>
</dbReference>
<protein>
    <recommendedName>
        <fullName evidence="3">Addiction module component, TIGR02574 family</fullName>
    </recommendedName>
</protein>
<organism evidence="1 2">
    <name type="scientific">Prosthecobacter dejongeii</name>
    <dbReference type="NCBI Taxonomy" id="48465"/>
    <lineage>
        <taxon>Bacteria</taxon>
        <taxon>Pseudomonadati</taxon>
        <taxon>Verrucomicrobiota</taxon>
        <taxon>Verrucomicrobiia</taxon>
        <taxon>Verrucomicrobiales</taxon>
        <taxon>Verrucomicrobiaceae</taxon>
        <taxon>Prosthecobacter</taxon>
    </lineage>
</organism>
<keyword evidence="2" id="KW-1185">Reference proteome</keyword>
<dbReference type="EMBL" id="JACHIF010000009">
    <property type="protein sequence ID" value="MBB5039549.1"/>
    <property type="molecule type" value="Genomic_DNA"/>
</dbReference>
<evidence type="ECO:0008006" key="3">
    <source>
        <dbReference type="Google" id="ProtNLM"/>
    </source>
</evidence>
<dbReference type="InterPro" id="IPR013406">
    <property type="entry name" value="CHP02574_addiction_mod"/>
</dbReference>
<sequence>MSAASISSSPLLESAFAVVAKMSRDEKAVLLERVEAELRDDAGVPDWENQVVQERLRLLDEGISIPIPWEEVKTRLGRKWGKK</sequence>
<dbReference type="Pfam" id="PF09720">
    <property type="entry name" value="Unstab_antitox"/>
    <property type="match status" value="1"/>
</dbReference>
<name>A0A7W7YNS0_9BACT</name>